<keyword evidence="2" id="KW-0732">Signal</keyword>
<protein>
    <recommendedName>
        <fullName evidence="5">Secreted protein</fullName>
    </recommendedName>
</protein>
<feature type="signal peptide" evidence="2">
    <location>
        <begin position="1"/>
        <end position="29"/>
    </location>
</feature>
<name>A0A6G4VC16_9ACTN</name>
<evidence type="ECO:0000313" key="3">
    <source>
        <dbReference type="EMBL" id="NGO11678.1"/>
    </source>
</evidence>
<evidence type="ECO:0000313" key="4">
    <source>
        <dbReference type="Proteomes" id="UP000472335"/>
    </source>
</evidence>
<evidence type="ECO:0008006" key="5">
    <source>
        <dbReference type="Google" id="ProtNLM"/>
    </source>
</evidence>
<evidence type="ECO:0000256" key="2">
    <source>
        <dbReference type="SAM" id="SignalP"/>
    </source>
</evidence>
<feature type="compositionally biased region" description="Low complexity" evidence="1">
    <location>
        <begin position="110"/>
        <end position="121"/>
    </location>
</feature>
<organism evidence="3 4">
    <name type="scientific">Streptomyces scabichelini</name>
    <dbReference type="NCBI Taxonomy" id="2711217"/>
    <lineage>
        <taxon>Bacteria</taxon>
        <taxon>Bacillati</taxon>
        <taxon>Actinomycetota</taxon>
        <taxon>Actinomycetes</taxon>
        <taxon>Kitasatosporales</taxon>
        <taxon>Streptomycetaceae</taxon>
        <taxon>Streptomyces</taxon>
    </lineage>
</organism>
<feature type="compositionally biased region" description="Polar residues" evidence="1">
    <location>
        <begin position="202"/>
        <end position="211"/>
    </location>
</feature>
<dbReference type="EMBL" id="JAAKZY010000112">
    <property type="protein sequence ID" value="NGO11678.1"/>
    <property type="molecule type" value="Genomic_DNA"/>
</dbReference>
<accession>A0A6G4VC16</accession>
<proteinExistence type="predicted"/>
<comment type="caution">
    <text evidence="3">The sequence shown here is derived from an EMBL/GenBank/DDBJ whole genome shotgun (WGS) entry which is preliminary data.</text>
</comment>
<feature type="region of interest" description="Disordered" evidence="1">
    <location>
        <begin position="188"/>
        <end position="211"/>
    </location>
</feature>
<dbReference type="RefSeq" id="WP_165264062.1">
    <property type="nucleotide sequence ID" value="NZ_JAAKZY010000112.1"/>
</dbReference>
<evidence type="ECO:0000256" key="1">
    <source>
        <dbReference type="SAM" id="MobiDB-lite"/>
    </source>
</evidence>
<dbReference type="Proteomes" id="UP000472335">
    <property type="component" value="Unassembled WGS sequence"/>
</dbReference>
<feature type="region of interest" description="Disordered" evidence="1">
    <location>
        <begin position="110"/>
        <end position="133"/>
    </location>
</feature>
<keyword evidence="4" id="KW-1185">Reference proteome</keyword>
<gene>
    <name evidence="3" type="ORF">G5C60_29805</name>
</gene>
<dbReference type="AlphaFoldDB" id="A0A6G4VC16"/>
<feature type="chain" id="PRO_5026039749" description="Secreted protein" evidence="2">
    <location>
        <begin position="30"/>
        <end position="211"/>
    </location>
</feature>
<sequence length="211" mass="20699">MRALPARRIASSAFCVTLLLGIAGPAAVAADHDSARDARASAAQAPVPGADTLAPPVGALGLLGGVLKPVTDLLDSVLKADKGRLPADDATKLADAVKKAIAKASATNPTTLPAAVPATPTLQRPKADGRPAVKAPADLRADALAALQKSVDALVKEAKSGNAASVDKAAPAVVQDLVNVVAATVLGGGTPAPNLEGLPALSRTSRTGSGG</sequence>
<reference evidence="3 4" key="1">
    <citation type="submission" date="2020-02" db="EMBL/GenBank/DDBJ databases">
        <title>Whole-genome analyses of novel actinobacteria.</title>
        <authorList>
            <person name="Sahin N."/>
            <person name="Gencbay T."/>
        </authorList>
    </citation>
    <scope>NUCLEOTIDE SEQUENCE [LARGE SCALE GENOMIC DNA]</scope>
    <source>
        <strain evidence="3 4">HC44</strain>
    </source>
</reference>